<reference evidence="7 8" key="1">
    <citation type="journal article" date="2018" name="Mol. Biol. Evol.">
        <title>Analysis of the draft genome of the red seaweed Gracilariopsis chorda provides insights into genome size evolution in Rhodophyta.</title>
        <authorList>
            <person name="Lee J."/>
            <person name="Yang E.C."/>
            <person name="Graf L."/>
            <person name="Yang J.H."/>
            <person name="Qiu H."/>
            <person name="Zel Zion U."/>
            <person name="Chan C.X."/>
            <person name="Stephens T.G."/>
            <person name="Weber A.P.M."/>
            <person name="Boo G.H."/>
            <person name="Boo S.M."/>
            <person name="Kim K.M."/>
            <person name="Shin Y."/>
            <person name="Jung M."/>
            <person name="Lee S.J."/>
            <person name="Yim H.S."/>
            <person name="Lee J.H."/>
            <person name="Bhattacharya D."/>
            <person name="Yoon H.S."/>
        </authorList>
    </citation>
    <scope>NUCLEOTIDE SEQUENCE [LARGE SCALE GENOMIC DNA]</scope>
    <source>
        <strain evidence="7 8">SKKU-2015</strain>
        <tissue evidence="7">Whole body</tissue>
    </source>
</reference>
<comment type="similarity">
    <text evidence="1 6">Belongs to the V-ATPase V0D/AC39 subunit family.</text>
</comment>
<evidence type="ECO:0000256" key="3">
    <source>
        <dbReference type="ARBA" id="ARBA00022781"/>
    </source>
</evidence>
<keyword evidence="2 6" id="KW-0813">Transport</keyword>
<dbReference type="SUPFAM" id="SSF103486">
    <property type="entry name" value="V-type ATP synthase subunit C"/>
    <property type="match status" value="1"/>
</dbReference>
<dbReference type="AlphaFoldDB" id="A0A2V3IH40"/>
<dbReference type="FunFam" id="1.20.1690.10:FF:000001">
    <property type="entry name" value="V-type proton ATPase subunit"/>
    <property type="match status" value="1"/>
</dbReference>
<dbReference type="Proteomes" id="UP000247409">
    <property type="component" value="Unassembled WGS sequence"/>
</dbReference>
<dbReference type="EMBL" id="NBIV01000218">
    <property type="protein sequence ID" value="PXF41411.1"/>
    <property type="molecule type" value="Genomic_DNA"/>
</dbReference>
<dbReference type="FunFam" id="1.20.1690.10:FF:000003">
    <property type="entry name" value="V-type proton ATPase subunit"/>
    <property type="match status" value="1"/>
</dbReference>
<dbReference type="FunFam" id="1.10.132.50:FF:000002">
    <property type="entry name" value="V-type proton ATPase subunit"/>
    <property type="match status" value="1"/>
</dbReference>
<dbReference type="PIRSF" id="PIRSF018497">
    <property type="entry name" value="V-ATP_synth_D"/>
    <property type="match status" value="1"/>
</dbReference>
<proteinExistence type="inferred from homology"/>
<dbReference type="STRING" id="448386.A0A2V3IH40"/>
<keyword evidence="3 6" id="KW-0375">Hydrogen ion transport</keyword>
<evidence type="ECO:0000256" key="6">
    <source>
        <dbReference type="PIRNR" id="PIRNR018497"/>
    </source>
</evidence>
<dbReference type="PANTHER" id="PTHR11028">
    <property type="entry name" value="VACUOLAR ATP SYNTHASE SUBUNIT AC39"/>
    <property type="match status" value="1"/>
</dbReference>
<evidence type="ECO:0000256" key="1">
    <source>
        <dbReference type="ARBA" id="ARBA00006709"/>
    </source>
</evidence>
<protein>
    <recommendedName>
        <fullName evidence="6">V-type proton ATPase subunit</fullName>
    </recommendedName>
</protein>
<comment type="caution">
    <text evidence="7">The sequence shown here is derived from an EMBL/GenBank/DDBJ whole genome shotgun (WGS) entry which is preliminary data.</text>
</comment>
<dbReference type="Gene3D" id="1.10.132.50">
    <property type="entry name" value="ATP synthase (C/AC39) subunit, domain 3"/>
    <property type="match status" value="1"/>
</dbReference>
<dbReference type="OrthoDB" id="10250083at2759"/>
<name>A0A2V3IH40_9FLOR</name>
<dbReference type="Gene3D" id="1.20.1690.10">
    <property type="entry name" value="V-type ATP synthase subunit C domain"/>
    <property type="match status" value="2"/>
</dbReference>
<organism evidence="7 8">
    <name type="scientific">Gracilariopsis chorda</name>
    <dbReference type="NCBI Taxonomy" id="448386"/>
    <lineage>
        <taxon>Eukaryota</taxon>
        <taxon>Rhodophyta</taxon>
        <taxon>Florideophyceae</taxon>
        <taxon>Rhodymeniophycidae</taxon>
        <taxon>Gracilariales</taxon>
        <taxon>Gracilariaceae</taxon>
        <taxon>Gracilariopsis</taxon>
    </lineage>
</organism>
<comment type="function">
    <text evidence="6">Subunit of the V0 complex of vacuolar(H+)-ATPase (V-ATPase), a multisubunit enzyme composed of a peripheral complex (V1) that hydrolyzes ATP and a membrane integral complex (V0) that translocates protons. V-ATPase is responsible for acidifying and maintaining the pH of intracellular compartments and in some cell types, is targeted to the plasma membrane, where it is responsible for acidifying the extracellular environment.</text>
</comment>
<dbReference type="InterPro" id="IPR035067">
    <property type="entry name" value="V-type_ATPase_csu/dsu"/>
</dbReference>
<dbReference type="InterPro" id="IPR016727">
    <property type="entry name" value="ATPase_V0-cplx_dsu"/>
</dbReference>
<comment type="function">
    <text evidence="5">Subunit of the integral membrane V0 complex of vacuolar ATPase. Vacuolar ATPase is responsible for acidifying a variety of intracellular compartments in eukaryotic cells, thus providing most of the energy required for transport processes in the vacuolar system.</text>
</comment>
<gene>
    <name evidence="7" type="ORF">BWQ96_08909</name>
</gene>
<evidence type="ECO:0000256" key="5">
    <source>
        <dbReference type="ARBA" id="ARBA00059209"/>
    </source>
</evidence>
<evidence type="ECO:0000313" key="7">
    <source>
        <dbReference type="EMBL" id="PXF41411.1"/>
    </source>
</evidence>
<evidence type="ECO:0000313" key="8">
    <source>
        <dbReference type="Proteomes" id="UP000247409"/>
    </source>
</evidence>
<evidence type="ECO:0000256" key="2">
    <source>
        <dbReference type="ARBA" id="ARBA00022448"/>
    </source>
</evidence>
<dbReference type="InterPro" id="IPR002843">
    <property type="entry name" value="ATPase_V0-cplx_csu/dsu"/>
</dbReference>
<dbReference type="Pfam" id="PF01992">
    <property type="entry name" value="vATP-synt_AC39"/>
    <property type="match status" value="1"/>
</dbReference>
<dbReference type="InterPro" id="IPR036079">
    <property type="entry name" value="ATPase_csu/dsu_sf"/>
</dbReference>
<dbReference type="GO" id="GO:0033179">
    <property type="term" value="C:proton-transporting V-type ATPase, V0 domain"/>
    <property type="evidence" value="ECO:0007669"/>
    <property type="project" value="InterPro"/>
</dbReference>
<accession>A0A2V3IH40</accession>
<dbReference type="GO" id="GO:0005773">
    <property type="term" value="C:vacuole"/>
    <property type="evidence" value="ECO:0007669"/>
    <property type="project" value="UniProtKB-ARBA"/>
</dbReference>
<comment type="subunit">
    <text evidence="6">V-ATPase is a heteromultimeric enzyme made up of two complexes: the ATP-hydrolytic V1 complex and the proton translocation V0 complex.</text>
</comment>
<sequence length="352" mass="40188">MAPGGMLLFNVDDGYLEGILRGYRSGFLSSADFVALTQCENLEDVRMHLSATDYGNFLQNEPSPLQTKTVVEHATKKLVEEFRFIRSQATEPLGTFLDYLTYPYMIDNLILLITGTLHHRDISELINKCHPLGHFDSMASLCIATTPEELYREIVIDTPLAPYFSECVALEDLTDINIEIIRNTLYKAYLEDFHRLCMQLGGATAELMGEILQFEADRRAINITVNSFGTELTKHEREKLYPTVGALFPEGISKLARADDSQAVASAIEPYGIYRKLFQSAADNVDKSLEDAFFEHEVFLCKQTFEKQFHYGIFYAYLRLKEQEVRNILWICECITQKQTRKINNFVTSAFS</sequence>
<dbReference type="InterPro" id="IPR044911">
    <property type="entry name" value="V-type_ATPase_csu/dsu_dom_3"/>
</dbReference>
<keyword evidence="8" id="KW-1185">Reference proteome</keyword>
<keyword evidence="4 6" id="KW-0406">Ion transport</keyword>
<dbReference type="GO" id="GO:0046961">
    <property type="term" value="F:proton-transporting ATPase activity, rotational mechanism"/>
    <property type="evidence" value="ECO:0007669"/>
    <property type="project" value="InterPro"/>
</dbReference>
<evidence type="ECO:0000256" key="4">
    <source>
        <dbReference type="ARBA" id="ARBA00023065"/>
    </source>
</evidence>